<sequence>MLPTLRGVARGIVRRRDEFRHHVARDAWTVAKRFAAPSVVNIEKREIPLVMWAVVEGWLDDHQRMLIAALAKGLDHRTFFEIGTNRGRTTWTVVRNSPEMRAFTLDVPLGDASSATALDLASDDHHFFRPDEATGEAFHDTPEAERITQLWGDSATFDFSPYAGEIDLVYIDGAHTYDYVKADTANALRMLSPTGMIVWDDYGSNPGVYQLVNEVAATLDRPVYHVYGTRMAIYSRQDFVHRLPYDDHASLPTV</sequence>
<dbReference type="Gene3D" id="3.40.50.150">
    <property type="entry name" value="Vaccinia Virus protein VP39"/>
    <property type="match status" value="1"/>
</dbReference>
<dbReference type="Pfam" id="PF13578">
    <property type="entry name" value="Methyltransf_24"/>
    <property type="match status" value="1"/>
</dbReference>
<accession>H0E1W2</accession>
<keyword evidence="1" id="KW-0489">Methyltransferase</keyword>
<evidence type="ECO:0000313" key="2">
    <source>
        <dbReference type="Proteomes" id="UP000005143"/>
    </source>
</evidence>
<organism evidence="1 2">
    <name type="scientific">Patulibacter medicamentivorans</name>
    <dbReference type="NCBI Taxonomy" id="1097667"/>
    <lineage>
        <taxon>Bacteria</taxon>
        <taxon>Bacillati</taxon>
        <taxon>Actinomycetota</taxon>
        <taxon>Thermoleophilia</taxon>
        <taxon>Solirubrobacterales</taxon>
        <taxon>Patulibacteraceae</taxon>
        <taxon>Patulibacter</taxon>
    </lineage>
</organism>
<keyword evidence="1" id="KW-0808">Transferase</keyword>
<keyword evidence="2" id="KW-1185">Reference proteome</keyword>
<evidence type="ECO:0000313" key="1">
    <source>
        <dbReference type="EMBL" id="EHN12312.1"/>
    </source>
</evidence>
<dbReference type="GO" id="GO:0032259">
    <property type="term" value="P:methylation"/>
    <property type="evidence" value="ECO:0007669"/>
    <property type="project" value="UniProtKB-KW"/>
</dbReference>
<dbReference type="SUPFAM" id="SSF53335">
    <property type="entry name" value="S-adenosyl-L-methionine-dependent methyltransferases"/>
    <property type="match status" value="1"/>
</dbReference>
<protein>
    <submittedName>
        <fullName evidence="1">O-methyltransferase family 3</fullName>
    </submittedName>
</protein>
<reference evidence="1 2" key="1">
    <citation type="journal article" date="2013" name="Biodegradation">
        <title>Quantitative proteomic analysis of ibuprofen-degrading Patulibacter sp. strain I11.</title>
        <authorList>
            <person name="Almeida B."/>
            <person name="Kjeldal H."/>
            <person name="Lolas I."/>
            <person name="Knudsen A.D."/>
            <person name="Carvalho G."/>
            <person name="Nielsen K.L."/>
            <person name="Barreto Crespo M.T."/>
            <person name="Stensballe A."/>
            <person name="Nielsen J.L."/>
        </authorList>
    </citation>
    <scope>NUCLEOTIDE SEQUENCE [LARGE SCALE GENOMIC DNA]</scope>
    <source>
        <strain evidence="1 2">I11</strain>
    </source>
</reference>
<proteinExistence type="predicted"/>
<dbReference type="Proteomes" id="UP000005143">
    <property type="component" value="Unassembled WGS sequence"/>
</dbReference>
<dbReference type="GO" id="GO:0008168">
    <property type="term" value="F:methyltransferase activity"/>
    <property type="evidence" value="ECO:0007669"/>
    <property type="project" value="UniProtKB-KW"/>
</dbReference>
<dbReference type="InterPro" id="IPR029063">
    <property type="entry name" value="SAM-dependent_MTases_sf"/>
</dbReference>
<comment type="caution">
    <text evidence="1">The sequence shown here is derived from an EMBL/GenBank/DDBJ whole genome shotgun (WGS) entry which is preliminary data.</text>
</comment>
<dbReference type="AlphaFoldDB" id="H0E1W2"/>
<dbReference type="EMBL" id="AGUD01000034">
    <property type="protein sequence ID" value="EHN12312.1"/>
    <property type="molecule type" value="Genomic_DNA"/>
</dbReference>
<gene>
    <name evidence="1" type="ORF">PAI11_07740</name>
</gene>
<name>H0E1W2_9ACTN</name>